<keyword evidence="2" id="KW-1185">Reference proteome</keyword>
<dbReference type="AlphaFoldDB" id="A0A3P4BA38"/>
<accession>A0A3P4BA38</accession>
<organism evidence="1 2">
    <name type="scientific">Pigmentiphaga humi</name>
    <dbReference type="NCBI Taxonomy" id="2478468"/>
    <lineage>
        <taxon>Bacteria</taxon>
        <taxon>Pseudomonadati</taxon>
        <taxon>Pseudomonadota</taxon>
        <taxon>Betaproteobacteria</taxon>
        <taxon>Burkholderiales</taxon>
        <taxon>Alcaligenaceae</taxon>
        <taxon>Pigmentiphaga</taxon>
    </lineage>
</organism>
<dbReference type="EMBL" id="UWPJ01000040">
    <property type="protein sequence ID" value="VCU72480.1"/>
    <property type="molecule type" value="Genomic_DNA"/>
</dbReference>
<gene>
    <name evidence="1" type="ORF">PIGHUM_04579</name>
</gene>
<name>A0A3P4BA38_9BURK</name>
<evidence type="ECO:0000313" key="2">
    <source>
        <dbReference type="Proteomes" id="UP000277294"/>
    </source>
</evidence>
<protein>
    <submittedName>
        <fullName evidence="1">Uncharacterized protein</fullName>
    </submittedName>
</protein>
<evidence type="ECO:0000313" key="1">
    <source>
        <dbReference type="EMBL" id="VCU72480.1"/>
    </source>
</evidence>
<dbReference type="Proteomes" id="UP000277294">
    <property type="component" value="Unassembled WGS sequence"/>
</dbReference>
<sequence length="76" mass="7700">MTRPGTILSHTPRYSAASNIWCDSATAVAIAITSRENSESSMPACPWVTPSHMAGTPPANCAVAPASSAASLIQAG</sequence>
<proteinExistence type="predicted"/>
<reference evidence="1 2" key="1">
    <citation type="submission" date="2018-10" db="EMBL/GenBank/DDBJ databases">
        <authorList>
            <person name="Criscuolo A."/>
        </authorList>
    </citation>
    <scope>NUCLEOTIDE SEQUENCE [LARGE SCALE GENOMIC DNA]</scope>
    <source>
        <strain evidence="1">DnA1</strain>
    </source>
</reference>